<dbReference type="EMBL" id="CP018335">
    <property type="protein sequence ID" value="APM40364.1"/>
    <property type="molecule type" value="Genomic_DNA"/>
</dbReference>
<feature type="transmembrane region" description="Helical" evidence="6">
    <location>
        <begin position="34"/>
        <end position="52"/>
    </location>
</feature>
<dbReference type="GO" id="GO:0016020">
    <property type="term" value="C:membrane"/>
    <property type="evidence" value="ECO:0007669"/>
    <property type="project" value="UniProtKB-SubCell"/>
</dbReference>
<feature type="domain" description="EamA" evidence="7">
    <location>
        <begin position="1"/>
        <end position="136"/>
    </location>
</feature>
<dbReference type="PANTHER" id="PTHR32322:SF2">
    <property type="entry name" value="EAMA DOMAIN-CONTAINING PROTEIN"/>
    <property type="match status" value="1"/>
</dbReference>
<name>A0A1L5FBH9_CLOKL</name>
<comment type="similarity">
    <text evidence="2">Belongs to the EamA transporter family.</text>
</comment>
<feature type="transmembrane region" description="Helical" evidence="6">
    <location>
        <begin position="284"/>
        <end position="303"/>
    </location>
</feature>
<keyword evidence="4 6" id="KW-1133">Transmembrane helix</keyword>
<dbReference type="InterPro" id="IPR050638">
    <property type="entry name" value="AA-Vitamin_Transporters"/>
</dbReference>
<comment type="subcellular location">
    <subcellularLocation>
        <location evidence="1">Membrane</location>
        <topology evidence="1">Multi-pass membrane protein</topology>
    </subcellularLocation>
</comment>
<proteinExistence type="inferred from homology"/>
<dbReference type="PANTHER" id="PTHR32322">
    <property type="entry name" value="INNER MEMBRANE TRANSPORTER"/>
    <property type="match status" value="1"/>
</dbReference>
<feature type="transmembrane region" description="Helical" evidence="6">
    <location>
        <begin position="178"/>
        <end position="203"/>
    </location>
</feature>
<evidence type="ECO:0000256" key="4">
    <source>
        <dbReference type="ARBA" id="ARBA00022989"/>
    </source>
</evidence>
<feature type="transmembrane region" description="Helical" evidence="6">
    <location>
        <begin position="120"/>
        <end position="141"/>
    </location>
</feature>
<evidence type="ECO:0000259" key="7">
    <source>
        <dbReference type="Pfam" id="PF00892"/>
    </source>
</evidence>
<feature type="transmembrane region" description="Helical" evidence="6">
    <location>
        <begin position="259"/>
        <end position="278"/>
    </location>
</feature>
<evidence type="ECO:0000256" key="2">
    <source>
        <dbReference type="ARBA" id="ARBA00007362"/>
    </source>
</evidence>
<gene>
    <name evidence="8" type="ORF">BS101_17300</name>
</gene>
<dbReference type="SUPFAM" id="SSF103481">
    <property type="entry name" value="Multidrug resistance efflux transporter EmrE"/>
    <property type="match status" value="2"/>
</dbReference>
<reference evidence="8 9" key="1">
    <citation type="submission" date="2016-12" db="EMBL/GenBank/DDBJ databases">
        <title>Complete genome sequence of Clostridium kluyveri JZZ isolated from the pit mud of a Chinese flavor liquor-making factory.</title>
        <authorList>
            <person name="Wang Y."/>
        </authorList>
    </citation>
    <scope>NUCLEOTIDE SEQUENCE [LARGE SCALE GENOMIC DNA]</scope>
    <source>
        <strain evidence="8 9">JZZ</strain>
    </source>
</reference>
<feature type="domain" description="EamA" evidence="7">
    <location>
        <begin position="148"/>
        <end position="301"/>
    </location>
</feature>
<dbReference type="InterPro" id="IPR037185">
    <property type="entry name" value="EmrE-like"/>
</dbReference>
<evidence type="ECO:0000256" key="1">
    <source>
        <dbReference type="ARBA" id="ARBA00004141"/>
    </source>
</evidence>
<feature type="transmembrane region" description="Helical" evidence="6">
    <location>
        <begin position="64"/>
        <end position="88"/>
    </location>
</feature>
<feature type="transmembrane region" description="Helical" evidence="6">
    <location>
        <begin position="94"/>
        <end position="113"/>
    </location>
</feature>
<dbReference type="RefSeq" id="WP_073539962.1">
    <property type="nucleotide sequence ID" value="NZ_CP018335.1"/>
</dbReference>
<evidence type="ECO:0000313" key="8">
    <source>
        <dbReference type="EMBL" id="APM40364.1"/>
    </source>
</evidence>
<protein>
    <submittedName>
        <fullName evidence="8">EamA family transporter</fullName>
    </submittedName>
</protein>
<organism evidence="8 9">
    <name type="scientific">Clostridium kluyveri</name>
    <dbReference type="NCBI Taxonomy" id="1534"/>
    <lineage>
        <taxon>Bacteria</taxon>
        <taxon>Bacillati</taxon>
        <taxon>Bacillota</taxon>
        <taxon>Clostridia</taxon>
        <taxon>Eubacteriales</taxon>
        <taxon>Clostridiaceae</taxon>
        <taxon>Clostridium</taxon>
    </lineage>
</organism>
<sequence>MGYLYIILAAVAFSTMEIAGKVISDVINPFQLNFLRFLIGGLILLPPAIKVLKNKGIKLNRKDFGYFIITGLLCVVISMSFFQLAIVYTKASTVAIIFSTNPVFTIPFAYFILKEDLKKATIFSLVLSLIGIVCILNPFQASQGGDVKGIILCVIAALTFSIYSVIGKMKSSRYGSIVMNCMTFLVGDIIMLILIGISKLSIFKNAVSNSSFRILSDIPVFQGITYSNIFIIIYLGVVVTGLGYLFYFLAMDNTSASTASIVFFIKPALAPILALILLGESMPANTIIGVLFILAGSLMTFTFTERKSGIEDKVKISD</sequence>
<evidence type="ECO:0000313" key="9">
    <source>
        <dbReference type="Proteomes" id="UP000184604"/>
    </source>
</evidence>
<accession>A0A1L5FBH9</accession>
<dbReference type="AlphaFoldDB" id="A0A1L5FBH9"/>
<evidence type="ECO:0000256" key="6">
    <source>
        <dbReference type="SAM" id="Phobius"/>
    </source>
</evidence>
<dbReference type="Pfam" id="PF00892">
    <property type="entry name" value="EamA"/>
    <property type="match status" value="2"/>
</dbReference>
<dbReference type="Gene3D" id="1.10.3730.20">
    <property type="match status" value="2"/>
</dbReference>
<keyword evidence="3 6" id="KW-0812">Transmembrane</keyword>
<feature type="transmembrane region" description="Helical" evidence="6">
    <location>
        <begin position="147"/>
        <end position="166"/>
    </location>
</feature>
<dbReference type="Proteomes" id="UP000184604">
    <property type="component" value="Chromosome"/>
</dbReference>
<feature type="transmembrane region" description="Helical" evidence="6">
    <location>
        <begin position="223"/>
        <end position="247"/>
    </location>
</feature>
<dbReference type="OrthoDB" id="9813604at2"/>
<evidence type="ECO:0000256" key="5">
    <source>
        <dbReference type="ARBA" id="ARBA00023136"/>
    </source>
</evidence>
<dbReference type="InterPro" id="IPR000620">
    <property type="entry name" value="EamA_dom"/>
</dbReference>
<evidence type="ECO:0000256" key="3">
    <source>
        <dbReference type="ARBA" id="ARBA00022692"/>
    </source>
</evidence>
<keyword evidence="5 6" id="KW-0472">Membrane</keyword>